<evidence type="ECO:0000256" key="4">
    <source>
        <dbReference type="ARBA" id="ARBA00022771"/>
    </source>
</evidence>
<dbReference type="SMART" id="SM00692">
    <property type="entry name" value="DM3"/>
    <property type="match status" value="1"/>
</dbReference>
<keyword evidence="15" id="KW-1185">Reference proteome</keyword>
<dbReference type="InterPro" id="IPR026516">
    <property type="entry name" value="THAP1/10"/>
</dbReference>
<dbReference type="Proteomes" id="UP000007819">
    <property type="component" value="Chromosome A1"/>
</dbReference>
<dbReference type="SMART" id="SM00980">
    <property type="entry name" value="THAP"/>
    <property type="match status" value="1"/>
</dbReference>
<evidence type="ECO:0000256" key="11">
    <source>
        <dbReference type="ARBA" id="ARBA00023306"/>
    </source>
</evidence>
<evidence type="ECO:0000256" key="8">
    <source>
        <dbReference type="ARBA" id="ARBA00023125"/>
    </source>
</evidence>
<comment type="similarity">
    <text evidence="2">Belongs to the THAP1 family.</text>
</comment>
<dbReference type="GO" id="GO:0005654">
    <property type="term" value="C:nucleoplasm"/>
    <property type="evidence" value="ECO:0007669"/>
    <property type="project" value="UniProtKB-SubCell"/>
</dbReference>
<dbReference type="SUPFAM" id="SSF57716">
    <property type="entry name" value="Glucocorticoid receptor-like (DNA-binding domain)"/>
    <property type="match status" value="1"/>
</dbReference>
<dbReference type="KEGG" id="api:107884781"/>
<dbReference type="AlphaFoldDB" id="A0A8R2HAP4"/>
<reference evidence="15" key="1">
    <citation type="submission" date="2010-06" db="EMBL/GenBank/DDBJ databases">
        <authorList>
            <person name="Jiang H."/>
            <person name="Abraham K."/>
            <person name="Ali S."/>
            <person name="Alsbrooks S.L."/>
            <person name="Anim B.N."/>
            <person name="Anosike U.S."/>
            <person name="Attaway T."/>
            <person name="Bandaranaike D.P."/>
            <person name="Battles P.K."/>
            <person name="Bell S.N."/>
            <person name="Bell A.V."/>
            <person name="Beltran B."/>
            <person name="Bickham C."/>
            <person name="Bustamante Y."/>
            <person name="Caleb T."/>
            <person name="Canada A."/>
            <person name="Cardenas V."/>
            <person name="Carter K."/>
            <person name="Chacko J."/>
            <person name="Chandrabose M.N."/>
            <person name="Chavez D."/>
            <person name="Chavez A."/>
            <person name="Chen L."/>
            <person name="Chu H.-S."/>
            <person name="Claassen K.J."/>
            <person name="Cockrell R."/>
            <person name="Collins M."/>
            <person name="Cooper J.A."/>
            <person name="Cree A."/>
            <person name="Curry S.M."/>
            <person name="Da Y."/>
            <person name="Dao M.D."/>
            <person name="Das B."/>
            <person name="Davila M.-L."/>
            <person name="Davy-Carroll L."/>
            <person name="Denson S."/>
            <person name="Dinh H."/>
            <person name="Ebong V.E."/>
            <person name="Edwards J.R."/>
            <person name="Egan A."/>
            <person name="El-Daye J."/>
            <person name="Escobedo L."/>
            <person name="Fernandez S."/>
            <person name="Fernando P.R."/>
            <person name="Flagg N."/>
            <person name="Forbes L.D."/>
            <person name="Fowler R.G."/>
            <person name="Fu Q."/>
            <person name="Gabisi R.A."/>
            <person name="Ganer J."/>
            <person name="Garbino Pronczuk A."/>
            <person name="Garcia R.M."/>
            <person name="Garner T."/>
            <person name="Garrett T.E."/>
            <person name="Gonzalez D.A."/>
            <person name="Hamid H."/>
            <person name="Hawkins E.S."/>
            <person name="Hirani K."/>
            <person name="Hogues M.E."/>
            <person name="Hollins B."/>
            <person name="Hsiao C.-H."/>
            <person name="Jabil R."/>
            <person name="James M.L."/>
            <person name="Jhangiani S.N."/>
            <person name="Johnson B."/>
            <person name="Johnson Q."/>
            <person name="Joshi V."/>
            <person name="Kalu J.B."/>
            <person name="Kam C."/>
            <person name="Kashfia A."/>
            <person name="Keebler J."/>
            <person name="Kisamo H."/>
            <person name="Kovar C.L."/>
            <person name="Lago L.A."/>
            <person name="Lai C.-Y."/>
            <person name="Laidlaw J."/>
            <person name="Lara F."/>
            <person name="Le T.-K."/>
            <person name="Lee S.L."/>
            <person name="Legall F.H."/>
            <person name="Lemon S.J."/>
            <person name="Lewis L.R."/>
            <person name="Li B."/>
            <person name="Liu Y."/>
            <person name="Liu Y.-S."/>
            <person name="Lopez J."/>
            <person name="Lozado R.J."/>
            <person name="Lu J."/>
            <person name="Madu R.C."/>
            <person name="Maheshwari M."/>
            <person name="Maheshwari R."/>
            <person name="Malloy K."/>
            <person name="Martinez E."/>
            <person name="Mathew T."/>
            <person name="Mercado I.C."/>
            <person name="Mercado C."/>
            <person name="Meyer B."/>
            <person name="Montgomery K."/>
            <person name="Morgan M.B."/>
            <person name="Munidasa M."/>
            <person name="Nazareth L.V."/>
            <person name="Nelson J."/>
            <person name="Ng B.M."/>
            <person name="Nguyen N.B."/>
            <person name="Nguyen P.Q."/>
            <person name="Nguyen T."/>
            <person name="Obregon M."/>
            <person name="Okwuonu G.O."/>
            <person name="Onwere C.G."/>
            <person name="Orozco G."/>
            <person name="Parra A."/>
            <person name="Patel S."/>
            <person name="Patil S."/>
            <person name="Perez A."/>
            <person name="Perez Y."/>
            <person name="Pham C."/>
            <person name="Primus E.L."/>
            <person name="Pu L.-L."/>
            <person name="Puazo M."/>
            <person name="Qin X."/>
            <person name="Quiroz J.B."/>
            <person name="Reese J."/>
            <person name="Richards S."/>
            <person name="Rives C.M."/>
            <person name="Robberts R."/>
            <person name="Ruiz S.J."/>
            <person name="Ruiz M.J."/>
            <person name="Santibanez J."/>
            <person name="Schneider B.W."/>
            <person name="Sisson I."/>
            <person name="Smith M."/>
            <person name="Sodergren E."/>
            <person name="Song X.-Z."/>
            <person name="Song B.B."/>
            <person name="Summersgill H."/>
            <person name="Thelus R."/>
            <person name="Thornton R.D."/>
            <person name="Trejos Z.Y."/>
            <person name="Usmani K."/>
            <person name="Vattathil S."/>
            <person name="Villasana D."/>
            <person name="Walker D.L."/>
            <person name="Wang S."/>
            <person name="Wang K."/>
            <person name="White C.S."/>
            <person name="Williams A.C."/>
            <person name="Williamson J."/>
            <person name="Wilson K."/>
            <person name="Woghiren I.O."/>
            <person name="Woodworth J.R."/>
            <person name="Worley K.C."/>
            <person name="Wright R.A."/>
            <person name="Wu W."/>
            <person name="Young L."/>
            <person name="Zhang L."/>
            <person name="Zhang J."/>
            <person name="Zhu Y."/>
            <person name="Muzny D.M."/>
            <person name="Weinstock G."/>
            <person name="Gibbs R.A."/>
        </authorList>
    </citation>
    <scope>NUCLEOTIDE SEQUENCE [LARGE SCALE GENOMIC DNA]</scope>
    <source>
        <strain evidence="15">LSR1</strain>
    </source>
</reference>
<keyword evidence="3" id="KW-0479">Metal-binding</keyword>
<evidence type="ECO:0000256" key="6">
    <source>
        <dbReference type="ARBA" id="ARBA00023015"/>
    </source>
</evidence>
<reference evidence="14" key="2">
    <citation type="submission" date="2022-06" db="UniProtKB">
        <authorList>
            <consortium name="EnsemblMetazoa"/>
        </authorList>
    </citation>
    <scope>IDENTIFICATION</scope>
</reference>
<dbReference type="EnsemblMetazoa" id="XM_016807594.2">
    <property type="protein sequence ID" value="XP_016663083.1"/>
    <property type="gene ID" value="LOC107884781"/>
</dbReference>
<keyword evidence="8 12" id="KW-0238">DNA-binding</keyword>
<comment type="subcellular location">
    <subcellularLocation>
        <location evidence="1">Nucleus</location>
        <location evidence="1">Nucleoplasm</location>
    </subcellularLocation>
</comment>
<accession>A0A8R2HAP4</accession>
<evidence type="ECO:0000256" key="5">
    <source>
        <dbReference type="ARBA" id="ARBA00022833"/>
    </source>
</evidence>
<dbReference type="InterPro" id="IPR006612">
    <property type="entry name" value="THAP_Znf"/>
</dbReference>
<keyword evidence="11" id="KW-0131">Cell cycle</keyword>
<organism evidence="14 15">
    <name type="scientific">Acyrthosiphon pisum</name>
    <name type="common">Pea aphid</name>
    <dbReference type="NCBI Taxonomy" id="7029"/>
    <lineage>
        <taxon>Eukaryota</taxon>
        <taxon>Metazoa</taxon>
        <taxon>Ecdysozoa</taxon>
        <taxon>Arthropoda</taxon>
        <taxon>Hexapoda</taxon>
        <taxon>Insecta</taxon>
        <taxon>Pterygota</taxon>
        <taxon>Neoptera</taxon>
        <taxon>Paraneoptera</taxon>
        <taxon>Hemiptera</taxon>
        <taxon>Sternorrhyncha</taxon>
        <taxon>Aphidomorpha</taxon>
        <taxon>Aphidoidea</taxon>
        <taxon>Aphididae</taxon>
        <taxon>Macrosiphini</taxon>
        <taxon>Acyrthosiphon</taxon>
    </lineage>
</organism>
<evidence type="ECO:0000256" key="3">
    <source>
        <dbReference type="ARBA" id="ARBA00022723"/>
    </source>
</evidence>
<evidence type="ECO:0000313" key="15">
    <source>
        <dbReference type="Proteomes" id="UP000007819"/>
    </source>
</evidence>
<evidence type="ECO:0000256" key="10">
    <source>
        <dbReference type="ARBA" id="ARBA00023242"/>
    </source>
</evidence>
<keyword evidence="7" id="KW-0175">Coiled coil</keyword>
<dbReference type="GO" id="GO:0043565">
    <property type="term" value="F:sequence-specific DNA binding"/>
    <property type="evidence" value="ECO:0007669"/>
    <property type="project" value="InterPro"/>
</dbReference>
<dbReference type="OrthoDB" id="6600737at2759"/>
<evidence type="ECO:0000313" key="14">
    <source>
        <dbReference type="EnsemblMetazoa" id="XP_016663083.1"/>
    </source>
</evidence>
<feature type="domain" description="THAP-type" evidence="13">
    <location>
        <begin position="1"/>
        <end position="83"/>
    </location>
</feature>
<sequence>MPSCYVCKRSRNSTSKLQDITFHKFPTNQAIREKWYDFVIENGLKVDSINKYSIMCSSHFDASLFFLHKNTRNLCKNAVPNIIISRVINAKNFYPEISKVGQSSSFFLEALSDVSMQSNSSTLSSNQSVYVKKPTIVGAVVNDTCCEGVSVLYENSPVQSPTYEIDREKLSISPKESLQLDVFMQPNTSNISSTQYVNVKKPTIVVAGNDICCEGVSVLEENSPVQSDQESFLNSLITLKNKGGNNGGLNYPSDDVITICLQTEKFLKSFNYENHQVFSKLG</sequence>
<evidence type="ECO:0000259" key="13">
    <source>
        <dbReference type="PROSITE" id="PS50950"/>
    </source>
</evidence>
<dbReference type="GeneID" id="107884781"/>
<keyword evidence="4 12" id="KW-0863">Zinc-finger</keyword>
<dbReference type="PANTHER" id="PTHR46600:SF1">
    <property type="entry name" value="THAP DOMAIN-CONTAINING PROTEIN 1"/>
    <property type="match status" value="1"/>
</dbReference>
<evidence type="ECO:0000256" key="1">
    <source>
        <dbReference type="ARBA" id="ARBA00004642"/>
    </source>
</evidence>
<evidence type="ECO:0000256" key="9">
    <source>
        <dbReference type="ARBA" id="ARBA00023163"/>
    </source>
</evidence>
<evidence type="ECO:0000256" key="12">
    <source>
        <dbReference type="PROSITE-ProRule" id="PRU00309"/>
    </source>
</evidence>
<keyword evidence="6" id="KW-0805">Transcription regulation</keyword>
<dbReference type="InterPro" id="IPR038441">
    <property type="entry name" value="THAP_Znf_sf"/>
</dbReference>
<dbReference type="Gene3D" id="6.20.210.20">
    <property type="entry name" value="THAP domain"/>
    <property type="match status" value="1"/>
</dbReference>
<dbReference type="GO" id="GO:0008270">
    <property type="term" value="F:zinc ion binding"/>
    <property type="evidence" value="ECO:0007669"/>
    <property type="project" value="UniProtKB-KW"/>
</dbReference>
<proteinExistence type="inferred from homology"/>
<protein>
    <recommendedName>
        <fullName evidence="13">THAP-type domain-containing protein</fullName>
    </recommendedName>
</protein>
<keyword evidence="5" id="KW-0862">Zinc</keyword>
<dbReference type="Pfam" id="PF05485">
    <property type="entry name" value="THAP"/>
    <property type="match status" value="1"/>
</dbReference>
<keyword evidence="9" id="KW-0804">Transcription</keyword>
<name>A0A8R2HAP4_ACYPI</name>
<dbReference type="RefSeq" id="XP_016663083.1">
    <property type="nucleotide sequence ID" value="XM_016807594.2"/>
</dbReference>
<keyword evidence="10" id="KW-0539">Nucleus</keyword>
<dbReference type="PANTHER" id="PTHR46600">
    <property type="entry name" value="THAP DOMAIN-CONTAINING"/>
    <property type="match status" value="1"/>
</dbReference>
<evidence type="ECO:0000256" key="2">
    <source>
        <dbReference type="ARBA" id="ARBA00006177"/>
    </source>
</evidence>
<evidence type="ECO:0000256" key="7">
    <source>
        <dbReference type="ARBA" id="ARBA00023054"/>
    </source>
</evidence>
<dbReference type="PROSITE" id="PS50950">
    <property type="entry name" value="ZF_THAP"/>
    <property type="match status" value="1"/>
</dbReference>